<proteinExistence type="inferred from homology"/>
<dbReference type="CDD" id="cd06171">
    <property type="entry name" value="Sigma70_r4"/>
    <property type="match status" value="1"/>
</dbReference>
<dbReference type="NCBIfam" id="TIGR02985">
    <property type="entry name" value="Sig70_bacteroi1"/>
    <property type="match status" value="1"/>
</dbReference>
<accession>A0A8J6UHV9</accession>
<dbReference type="InterPro" id="IPR013249">
    <property type="entry name" value="RNA_pol_sigma70_r4_t2"/>
</dbReference>
<evidence type="ECO:0000259" key="6">
    <source>
        <dbReference type="Pfam" id="PF08281"/>
    </source>
</evidence>
<dbReference type="InterPro" id="IPR036388">
    <property type="entry name" value="WH-like_DNA-bd_sf"/>
</dbReference>
<dbReference type="NCBIfam" id="TIGR02937">
    <property type="entry name" value="sigma70-ECF"/>
    <property type="match status" value="1"/>
</dbReference>
<evidence type="ECO:0000256" key="3">
    <source>
        <dbReference type="ARBA" id="ARBA00023082"/>
    </source>
</evidence>
<keyword evidence="2" id="KW-0805">Transcription regulation</keyword>
<dbReference type="InterPro" id="IPR013325">
    <property type="entry name" value="RNA_pol_sigma_r2"/>
</dbReference>
<organism evidence="7 8">
    <name type="scientific">Aestuariibaculum sediminum</name>
    <dbReference type="NCBI Taxonomy" id="2770637"/>
    <lineage>
        <taxon>Bacteria</taxon>
        <taxon>Pseudomonadati</taxon>
        <taxon>Bacteroidota</taxon>
        <taxon>Flavobacteriia</taxon>
        <taxon>Flavobacteriales</taxon>
        <taxon>Flavobacteriaceae</taxon>
    </lineage>
</organism>
<dbReference type="PANTHER" id="PTHR43133:SF46">
    <property type="entry name" value="RNA POLYMERASE SIGMA-70 FACTOR ECF SUBFAMILY"/>
    <property type="match status" value="1"/>
</dbReference>
<dbReference type="Pfam" id="PF04542">
    <property type="entry name" value="Sigma70_r2"/>
    <property type="match status" value="1"/>
</dbReference>
<dbReference type="InterPro" id="IPR013324">
    <property type="entry name" value="RNA_pol_sigma_r3/r4-like"/>
</dbReference>
<keyword evidence="4" id="KW-0804">Transcription</keyword>
<dbReference type="PANTHER" id="PTHR43133">
    <property type="entry name" value="RNA POLYMERASE ECF-TYPE SIGMA FACTO"/>
    <property type="match status" value="1"/>
</dbReference>
<name>A0A8J6UHV9_9FLAO</name>
<gene>
    <name evidence="7" type="ORF">ICJ83_15025</name>
</gene>
<evidence type="ECO:0000313" key="8">
    <source>
        <dbReference type="Proteomes" id="UP000600588"/>
    </source>
</evidence>
<comment type="caution">
    <text evidence="7">The sequence shown here is derived from an EMBL/GenBank/DDBJ whole genome shotgun (WGS) entry which is preliminary data.</text>
</comment>
<reference evidence="7 8" key="1">
    <citation type="submission" date="2020-09" db="EMBL/GenBank/DDBJ databases">
        <title>TT11 complete genome.</title>
        <authorList>
            <person name="Wu Z."/>
        </authorList>
    </citation>
    <scope>NUCLEOTIDE SEQUENCE [LARGE SCALE GENOMIC DNA]</scope>
    <source>
        <strain evidence="7 8">TT11</strain>
    </source>
</reference>
<dbReference type="Gene3D" id="1.10.10.10">
    <property type="entry name" value="Winged helix-like DNA-binding domain superfamily/Winged helix DNA-binding domain"/>
    <property type="match status" value="1"/>
</dbReference>
<dbReference type="Proteomes" id="UP000600588">
    <property type="component" value="Unassembled WGS sequence"/>
</dbReference>
<dbReference type="SUPFAM" id="SSF88659">
    <property type="entry name" value="Sigma3 and sigma4 domains of RNA polymerase sigma factors"/>
    <property type="match status" value="1"/>
</dbReference>
<dbReference type="EMBL" id="JACVXB010000008">
    <property type="protein sequence ID" value="MBD0833446.1"/>
    <property type="molecule type" value="Genomic_DNA"/>
</dbReference>
<evidence type="ECO:0000256" key="2">
    <source>
        <dbReference type="ARBA" id="ARBA00023015"/>
    </source>
</evidence>
<dbReference type="AlphaFoldDB" id="A0A8J6UHV9"/>
<comment type="similarity">
    <text evidence="1">Belongs to the sigma-70 factor family. ECF subfamily.</text>
</comment>
<keyword evidence="3" id="KW-0731">Sigma factor</keyword>
<dbReference type="SUPFAM" id="SSF88946">
    <property type="entry name" value="Sigma2 domain of RNA polymerase sigma factors"/>
    <property type="match status" value="1"/>
</dbReference>
<sequence>MMASSYENNESLIHQLQIGDEGAFTYLINTYHKPLFIYALNLSKDEATAEDIVQNTFLKTWKYRKKLNPELQIKNLLYKSTFNNFISHYHKEKSLQSLDDTYIEAVNETIEDDNAEILSKKIALVTKGIEQLPAKCKEIFLLSKKEGLTNNEIAEYLNISIKTVEGQITKAYRILRRLIGNQLNEVLFLLFDLNKRHS</sequence>
<dbReference type="Pfam" id="PF08281">
    <property type="entry name" value="Sigma70_r4_2"/>
    <property type="match status" value="1"/>
</dbReference>
<dbReference type="GO" id="GO:0016987">
    <property type="term" value="F:sigma factor activity"/>
    <property type="evidence" value="ECO:0007669"/>
    <property type="project" value="UniProtKB-KW"/>
</dbReference>
<dbReference type="InterPro" id="IPR014284">
    <property type="entry name" value="RNA_pol_sigma-70_dom"/>
</dbReference>
<feature type="domain" description="RNA polymerase sigma factor 70 region 4 type 2" evidence="6">
    <location>
        <begin position="128"/>
        <end position="173"/>
    </location>
</feature>
<evidence type="ECO:0000259" key="5">
    <source>
        <dbReference type="Pfam" id="PF04542"/>
    </source>
</evidence>
<dbReference type="Gene3D" id="1.10.1740.10">
    <property type="match status" value="1"/>
</dbReference>
<evidence type="ECO:0000256" key="1">
    <source>
        <dbReference type="ARBA" id="ARBA00010641"/>
    </source>
</evidence>
<dbReference type="InterPro" id="IPR007627">
    <property type="entry name" value="RNA_pol_sigma70_r2"/>
</dbReference>
<dbReference type="InterPro" id="IPR014327">
    <property type="entry name" value="RNA_pol_sigma70_bacteroid"/>
</dbReference>
<dbReference type="GO" id="GO:0006352">
    <property type="term" value="P:DNA-templated transcription initiation"/>
    <property type="evidence" value="ECO:0007669"/>
    <property type="project" value="InterPro"/>
</dbReference>
<protein>
    <submittedName>
        <fullName evidence="7">RNA polymerase sigma-70 factor</fullName>
    </submittedName>
</protein>
<evidence type="ECO:0000256" key="4">
    <source>
        <dbReference type="ARBA" id="ARBA00023163"/>
    </source>
</evidence>
<dbReference type="InterPro" id="IPR039425">
    <property type="entry name" value="RNA_pol_sigma-70-like"/>
</dbReference>
<evidence type="ECO:0000313" key="7">
    <source>
        <dbReference type="EMBL" id="MBD0833446.1"/>
    </source>
</evidence>
<keyword evidence="8" id="KW-1185">Reference proteome</keyword>
<dbReference type="GO" id="GO:0003677">
    <property type="term" value="F:DNA binding"/>
    <property type="evidence" value="ECO:0007669"/>
    <property type="project" value="InterPro"/>
</dbReference>
<feature type="domain" description="RNA polymerase sigma-70 region 2" evidence="5">
    <location>
        <begin position="27"/>
        <end position="92"/>
    </location>
</feature>